<reference evidence="2" key="2">
    <citation type="submission" date="2014-07" db="EMBL/GenBank/DDBJ databases">
        <authorList>
            <person name="Hull J."/>
        </authorList>
    </citation>
    <scope>NUCLEOTIDE SEQUENCE</scope>
</reference>
<organism evidence="2">
    <name type="scientific">Lygus hesperus</name>
    <name type="common">Western plant bug</name>
    <dbReference type="NCBI Taxonomy" id="30085"/>
    <lineage>
        <taxon>Eukaryota</taxon>
        <taxon>Metazoa</taxon>
        <taxon>Ecdysozoa</taxon>
        <taxon>Arthropoda</taxon>
        <taxon>Hexapoda</taxon>
        <taxon>Insecta</taxon>
        <taxon>Pterygota</taxon>
        <taxon>Neoptera</taxon>
        <taxon>Paraneoptera</taxon>
        <taxon>Hemiptera</taxon>
        <taxon>Heteroptera</taxon>
        <taxon>Panheteroptera</taxon>
        <taxon>Cimicomorpha</taxon>
        <taxon>Miridae</taxon>
        <taxon>Mirini</taxon>
        <taxon>Lygus</taxon>
    </lineage>
</organism>
<evidence type="ECO:0000313" key="2">
    <source>
        <dbReference type="EMBL" id="JAG14105.1"/>
    </source>
</evidence>
<accession>A0A0A9XAM3</accession>
<proteinExistence type="predicted"/>
<evidence type="ECO:0000256" key="1">
    <source>
        <dbReference type="SAM" id="MobiDB-lite"/>
    </source>
</evidence>
<reference evidence="3" key="3">
    <citation type="submission" date="2014-09" db="EMBL/GenBank/DDBJ databases">
        <authorList>
            <person name="Magalhaes I.L.F."/>
            <person name="Oliveira U."/>
            <person name="Santos F.R."/>
            <person name="Vidigal T.H.D.A."/>
            <person name="Brescovit A.D."/>
            <person name="Santos A.J."/>
        </authorList>
    </citation>
    <scope>NUCLEOTIDE SEQUENCE</scope>
</reference>
<dbReference type="EMBL" id="GBHO01029499">
    <property type="protein sequence ID" value="JAG14105.1"/>
    <property type="molecule type" value="Transcribed_RNA"/>
</dbReference>
<dbReference type="EMBL" id="GBRD01017505">
    <property type="protein sequence ID" value="JAG48322.1"/>
    <property type="molecule type" value="Transcribed_RNA"/>
</dbReference>
<dbReference type="AlphaFoldDB" id="A0A0A9XAM3"/>
<reference evidence="2" key="1">
    <citation type="journal article" date="2014" name="PLoS ONE">
        <title>Transcriptome-Based Identification of ABC Transporters in the Western Tarnished Plant Bug Lygus hesperus.</title>
        <authorList>
            <person name="Hull J.J."/>
            <person name="Chaney K."/>
            <person name="Geib S.M."/>
            <person name="Fabrick J.A."/>
            <person name="Brent C.S."/>
            <person name="Walsh D."/>
            <person name="Lavine L.C."/>
        </authorList>
    </citation>
    <scope>NUCLEOTIDE SEQUENCE</scope>
</reference>
<sequence>MEDLLCPPVEDESNGDASEAPTAPQTEMKECPANRCSESTIFGPTLDETIIYLLGMVLPEWMRIKIGLKDCESGPVKCDSATTAVKSDFCTPVEVEEWLRTEYLRLSREVAQACMNTNEATRCPIDTSMLEARRYVLNRLAELMEKKQMVEAEYRSRCMKGRGDCNN</sequence>
<name>A0A0A9XAM3_LYGHE</name>
<evidence type="ECO:0000313" key="3">
    <source>
        <dbReference type="EMBL" id="JAG48322.1"/>
    </source>
</evidence>
<gene>
    <name evidence="2" type="primary">dcd_3</name>
    <name evidence="2" type="ORF">CM83_98726</name>
</gene>
<protein>
    <submittedName>
        <fullName evidence="2">Deoxycytidine triphosphate deaminase</fullName>
    </submittedName>
</protein>
<feature type="compositionally biased region" description="Acidic residues" evidence="1">
    <location>
        <begin position="1"/>
        <end position="14"/>
    </location>
</feature>
<feature type="region of interest" description="Disordered" evidence="1">
    <location>
        <begin position="1"/>
        <end position="30"/>
    </location>
</feature>